<evidence type="ECO:0000313" key="2">
    <source>
        <dbReference type="EMBL" id="KAH9364983.1"/>
    </source>
</evidence>
<proteinExistence type="predicted"/>
<name>A0A9J6FQ94_HAELO</name>
<dbReference type="Proteomes" id="UP000821853">
    <property type="component" value="Unassembled WGS sequence"/>
</dbReference>
<gene>
    <name evidence="2" type="ORF">HPB48_015961</name>
</gene>
<feature type="region of interest" description="Disordered" evidence="1">
    <location>
        <begin position="369"/>
        <end position="465"/>
    </location>
</feature>
<keyword evidence="3" id="KW-1185">Reference proteome</keyword>
<dbReference type="AlphaFoldDB" id="A0A9J6FQ94"/>
<reference evidence="2 3" key="1">
    <citation type="journal article" date="2020" name="Cell">
        <title>Large-Scale Comparative Analyses of Tick Genomes Elucidate Their Genetic Diversity and Vector Capacities.</title>
        <authorList>
            <consortium name="Tick Genome and Microbiome Consortium (TIGMIC)"/>
            <person name="Jia N."/>
            <person name="Wang J."/>
            <person name="Shi W."/>
            <person name="Du L."/>
            <person name="Sun Y."/>
            <person name="Zhan W."/>
            <person name="Jiang J.F."/>
            <person name="Wang Q."/>
            <person name="Zhang B."/>
            <person name="Ji P."/>
            <person name="Bell-Sakyi L."/>
            <person name="Cui X.M."/>
            <person name="Yuan T.T."/>
            <person name="Jiang B.G."/>
            <person name="Yang W.F."/>
            <person name="Lam T.T."/>
            <person name="Chang Q.C."/>
            <person name="Ding S.J."/>
            <person name="Wang X.J."/>
            <person name="Zhu J.G."/>
            <person name="Ruan X.D."/>
            <person name="Zhao L."/>
            <person name="Wei J.T."/>
            <person name="Ye R.Z."/>
            <person name="Que T.C."/>
            <person name="Du C.H."/>
            <person name="Zhou Y.H."/>
            <person name="Cheng J.X."/>
            <person name="Dai P.F."/>
            <person name="Guo W.B."/>
            <person name="Han X.H."/>
            <person name="Huang E.J."/>
            <person name="Li L.F."/>
            <person name="Wei W."/>
            <person name="Gao Y.C."/>
            <person name="Liu J.Z."/>
            <person name="Shao H.Z."/>
            <person name="Wang X."/>
            <person name="Wang C.C."/>
            <person name="Yang T.C."/>
            <person name="Huo Q.B."/>
            <person name="Li W."/>
            <person name="Chen H.Y."/>
            <person name="Chen S.E."/>
            <person name="Zhou L.G."/>
            <person name="Ni X.B."/>
            <person name="Tian J.H."/>
            <person name="Sheng Y."/>
            <person name="Liu T."/>
            <person name="Pan Y.S."/>
            <person name="Xia L.Y."/>
            <person name="Li J."/>
            <person name="Zhao F."/>
            <person name="Cao W.C."/>
        </authorList>
    </citation>
    <scope>NUCLEOTIDE SEQUENCE [LARGE SCALE GENOMIC DNA]</scope>
    <source>
        <strain evidence="2">HaeL-2018</strain>
    </source>
</reference>
<evidence type="ECO:0000313" key="3">
    <source>
        <dbReference type="Proteomes" id="UP000821853"/>
    </source>
</evidence>
<sequence>MECVAGDAERQHGNAAVTVMVECFARQLEHLRNLDRHWTAQGKRGQVGITLAAFVMDELDAVHTEQERGSRSQHTVTAHGKSLSISTAGLITIYQAVQAETGFLDTNKHEWAGNVQTVISLWLPFYERLKEARITPTQLTMGKETAGNLTKVKSISLADLGVLPQFRRFCTGINYRPFMRGALAQTLGPITQVLLLIHSQGMYTNGWRAAVKRAFAYVPHIDQIVEFLANAQNRNCVEIVTQSCNIAMLAGGREQRRISLPPYYLYFEMGETVTSAVTKEEFVFDEAFAEVVDFSGAGACRAYKKVLEGARRVTLNCLVPVLAAAAAEPSPAPAATIATRPGDVPGNQRAAGSYMNALREKLRMRLQRNGHTPASSGDGHTPASSKLASPHRNPSATVRGESRQMGTGGASEDMTRSAASPKSSPREDKSAAQPPALAASGGSRHRTAQDGWQEVVSLSKHKRAA</sequence>
<protein>
    <submittedName>
        <fullName evidence="2">Uncharacterized protein</fullName>
    </submittedName>
</protein>
<accession>A0A9J6FQ94</accession>
<feature type="compositionally biased region" description="Polar residues" evidence="1">
    <location>
        <begin position="382"/>
        <end position="396"/>
    </location>
</feature>
<dbReference type="OrthoDB" id="6776482at2759"/>
<comment type="caution">
    <text evidence="2">The sequence shown here is derived from an EMBL/GenBank/DDBJ whole genome shotgun (WGS) entry which is preliminary data.</text>
</comment>
<dbReference type="EMBL" id="JABSTR010000003">
    <property type="protein sequence ID" value="KAH9364983.1"/>
    <property type="molecule type" value="Genomic_DNA"/>
</dbReference>
<dbReference type="VEuPathDB" id="VectorBase:HLOH_064714"/>
<feature type="region of interest" description="Disordered" evidence="1">
    <location>
        <begin position="330"/>
        <end position="350"/>
    </location>
</feature>
<organism evidence="2 3">
    <name type="scientific">Haemaphysalis longicornis</name>
    <name type="common">Bush tick</name>
    <dbReference type="NCBI Taxonomy" id="44386"/>
    <lineage>
        <taxon>Eukaryota</taxon>
        <taxon>Metazoa</taxon>
        <taxon>Ecdysozoa</taxon>
        <taxon>Arthropoda</taxon>
        <taxon>Chelicerata</taxon>
        <taxon>Arachnida</taxon>
        <taxon>Acari</taxon>
        <taxon>Parasitiformes</taxon>
        <taxon>Ixodida</taxon>
        <taxon>Ixodoidea</taxon>
        <taxon>Ixodidae</taxon>
        <taxon>Haemaphysalinae</taxon>
        <taxon>Haemaphysalis</taxon>
    </lineage>
</organism>
<evidence type="ECO:0000256" key="1">
    <source>
        <dbReference type="SAM" id="MobiDB-lite"/>
    </source>
</evidence>